<reference evidence="2" key="1">
    <citation type="submission" date="2025-08" db="UniProtKB">
        <authorList>
            <consortium name="RefSeq"/>
        </authorList>
    </citation>
    <scope>IDENTIFICATION</scope>
    <source>
        <tissue evidence="2">Whole body</tissue>
    </source>
</reference>
<dbReference type="SUPFAM" id="SSF49265">
    <property type="entry name" value="Fibronectin type III"/>
    <property type="match status" value="1"/>
</dbReference>
<dbReference type="GeneID" id="108626529"/>
<gene>
    <name evidence="2" type="primary">LOC108626529</name>
</gene>
<protein>
    <submittedName>
        <fullName evidence="2">Contactin-like</fullName>
    </submittedName>
</protein>
<feature type="non-terminal residue" evidence="2">
    <location>
        <position position="1"/>
    </location>
</feature>
<evidence type="ECO:0000313" key="1">
    <source>
        <dbReference type="Proteomes" id="UP000694925"/>
    </source>
</evidence>
<keyword evidence="1" id="KW-1185">Reference proteome</keyword>
<dbReference type="AlphaFoldDB" id="A0AAJ7J2Z5"/>
<dbReference type="RefSeq" id="XP_017882734.1">
    <property type="nucleotide sequence ID" value="XM_018027245.1"/>
</dbReference>
<proteinExistence type="predicted"/>
<dbReference type="InterPro" id="IPR036116">
    <property type="entry name" value="FN3_sf"/>
</dbReference>
<sequence>VQAANSLGYGPISNEVTVFSAKDMPQVAPQQVLEQSYNSTSLRVSWQPIEETRERIRGRLIGHRLKYWKESN</sequence>
<dbReference type="Proteomes" id="UP000694925">
    <property type="component" value="Unplaced"/>
</dbReference>
<dbReference type="InterPro" id="IPR013783">
    <property type="entry name" value="Ig-like_fold"/>
</dbReference>
<name>A0AAJ7J2Z5_9HYME</name>
<feature type="non-terminal residue" evidence="2">
    <location>
        <position position="72"/>
    </location>
</feature>
<organism evidence="1 2">
    <name type="scientific">Ceratina calcarata</name>
    <dbReference type="NCBI Taxonomy" id="156304"/>
    <lineage>
        <taxon>Eukaryota</taxon>
        <taxon>Metazoa</taxon>
        <taxon>Ecdysozoa</taxon>
        <taxon>Arthropoda</taxon>
        <taxon>Hexapoda</taxon>
        <taxon>Insecta</taxon>
        <taxon>Pterygota</taxon>
        <taxon>Neoptera</taxon>
        <taxon>Endopterygota</taxon>
        <taxon>Hymenoptera</taxon>
        <taxon>Apocrita</taxon>
        <taxon>Aculeata</taxon>
        <taxon>Apoidea</taxon>
        <taxon>Anthophila</taxon>
        <taxon>Apidae</taxon>
        <taxon>Ceratina</taxon>
        <taxon>Zadontomerus</taxon>
    </lineage>
</organism>
<dbReference type="KEGG" id="ccal:108626529"/>
<dbReference type="Gene3D" id="2.60.40.10">
    <property type="entry name" value="Immunoglobulins"/>
    <property type="match status" value="1"/>
</dbReference>
<evidence type="ECO:0000313" key="2">
    <source>
        <dbReference type="RefSeq" id="XP_017882734.1"/>
    </source>
</evidence>
<accession>A0AAJ7J2Z5</accession>